<proteinExistence type="predicted"/>
<dbReference type="EMBL" id="BAABHF010000022">
    <property type="protein sequence ID" value="GAA4496540.1"/>
    <property type="molecule type" value="Genomic_DNA"/>
</dbReference>
<keyword evidence="2" id="KW-1185">Reference proteome</keyword>
<evidence type="ECO:0000313" key="1">
    <source>
        <dbReference type="EMBL" id="GAA4496540.1"/>
    </source>
</evidence>
<name>A0ABP8Q559_9ACTN</name>
<evidence type="ECO:0000313" key="2">
    <source>
        <dbReference type="Proteomes" id="UP001500503"/>
    </source>
</evidence>
<protein>
    <submittedName>
        <fullName evidence="1">Uncharacterized protein</fullName>
    </submittedName>
</protein>
<reference evidence="2" key="1">
    <citation type="journal article" date="2019" name="Int. J. Syst. Evol. Microbiol.">
        <title>The Global Catalogue of Microorganisms (GCM) 10K type strain sequencing project: providing services to taxonomists for standard genome sequencing and annotation.</title>
        <authorList>
            <consortium name="The Broad Institute Genomics Platform"/>
            <consortium name="The Broad Institute Genome Sequencing Center for Infectious Disease"/>
            <person name="Wu L."/>
            <person name="Ma J."/>
        </authorList>
    </citation>
    <scope>NUCLEOTIDE SEQUENCE [LARGE SCALE GENOMIC DNA]</scope>
    <source>
        <strain evidence="2">JCM 17933</strain>
    </source>
</reference>
<sequence length="463" mass="52139">MRADEQIADFDSATGMLRVLGEYLRGRDAPLLARYPGAAEPFVAALLGAANRLPRRLQEKAYAASGWAEALPADRMGEVRADELAEWVVGRYSRRRYPAVFVGSSNGAMTHLAAALGACWLPQTLLIPVRRRGGHPDRPAEALRTHRDAGRALLRANPDLELHHMHDANQDRLMVAGMSYFRVKWRRLPEAYERFLRERLAPGGMVISVECGLSWPTTRIGERHVFQHGALGGATAEEFRHGSPRVAEFLARYGSPYDRWDAPEPDGVSPEAEWGFQDGLLDSLGDVAARAGATLRRLRFDAPEDLSPVVADLYRDWYRRRGIAPDRLLVENFLLVEPWWTLRTGSVPFWTVFNTEPSRQALLRHLDQADPYDEIRLILFSHGVESVGLASIDDWGRVLDRARKVGVFTGVDARAYPRDFAVFARAHRELARTRHRVPMPARPLDVADVDEFLEKRDDVGWSA</sequence>
<comment type="caution">
    <text evidence="1">The sequence shown here is derived from an EMBL/GenBank/DDBJ whole genome shotgun (WGS) entry which is preliminary data.</text>
</comment>
<accession>A0ABP8Q559</accession>
<dbReference type="RefSeq" id="WP_345465498.1">
    <property type="nucleotide sequence ID" value="NZ_BAABHF010000022.1"/>
</dbReference>
<gene>
    <name evidence="1" type="ORF">GCM10023191_038680</name>
</gene>
<dbReference type="Proteomes" id="UP001500503">
    <property type="component" value="Unassembled WGS sequence"/>
</dbReference>
<organism evidence="1 2">
    <name type="scientific">Actinoallomurus oryzae</name>
    <dbReference type="NCBI Taxonomy" id="502180"/>
    <lineage>
        <taxon>Bacteria</taxon>
        <taxon>Bacillati</taxon>
        <taxon>Actinomycetota</taxon>
        <taxon>Actinomycetes</taxon>
        <taxon>Streptosporangiales</taxon>
        <taxon>Thermomonosporaceae</taxon>
        <taxon>Actinoallomurus</taxon>
    </lineage>
</organism>